<keyword evidence="1" id="KW-1133">Transmembrane helix</keyword>
<name>A0A4P7AHM4_9MOLU</name>
<reference evidence="2 3" key="1">
    <citation type="submission" date="2019-03" db="EMBL/GenBank/DDBJ databases">
        <title>Complete genome sequence of Spiroplasma gladiatoris TG-1 (DSM 22552).</title>
        <authorList>
            <person name="Lin Y.-C."/>
            <person name="Chou L."/>
            <person name="Kuo C.-H."/>
        </authorList>
    </citation>
    <scope>NUCLEOTIDE SEQUENCE [LARGE SCALE GENOMIC DNA]</scope>
    <source>
        <strain evidence="2 3">TG-1</strain>
    </source>
</reference>
<keyword evidence="1" id="KW-0812">Transmembrane</keyword>
<evidence type="ECO:0008006" key="4">
    <source>
        <dbReference type="Google" id="ProtNLM"/>
    </source>
</evidence>
<dbReference type="EMBL" id="CP038013">
    <property type="protein sequence ID" value="QBQ07717.1"/>
    <property type="molecule type" value="Genomic_DNA"/>
</dbReference>
<feature type="transmembrane region" description="Helical" evidence="1">
    <location>
        <begin position="391"/>
        <end position="413"/>
    </location>
</feature>
<evidence type="ECO:0000256" key="1">
    <source>
        <dbReference type="SAM" id="Phobius"/>
    </source>
</evidence>
<dbReference type="KEGG" id="sgq:SGLAD_v1c05180"/>
<proteinExistence type="predicted"/>
<dbReference type="Proteomes" id="UP000294309">
    <property type="component" value="Chromosome"/>
</dbReference>
<feature type="transmembrane region" description="Helical" evidence="1">
    <location>
        <begin position="208"/>
        <end position="232"/>
    </location>
</feature>
<keyword evidence="1" id="KW-0472">Membrane</keyword>
<evidence type="ECO:0000313" key="2">
    <source>
        <dbReference type="EMBL" id="QBQ07717.1"/>
    </source>
</evidence>
<organism evidence="2 3">
    <name type="scientific">Spiroplasma gladiatoris</name>
    <dbReference type="NCBI Taxonomy" id="2143"/>
    <lineage>
        <taxon>Bacteria</taxon>
        <taxon>Bacillati</taxon>
        <taxon>Mycoplasmatota</taxon>
        <taxon>Mollicutes</taxon>
        <taxon>Entomoplasmatales</taxon>
        <taxon>Spiroplasmataceae</taxon>
        <taxon>Spiroplasma</taxon>
    </lineage>
</organism>
<accession>A0A4P7AHM4</accession>
<dbReference type="OrthoDB" id="392088at2"/>
<dbReference type="RefSeq" id="WP_134297506.1">
    <property type="nucleotide sequence ID" value="NZ_CP038013.1"/>
</dbReference>
<feature type="transmembrane region" description="Helical" evidence="1">
    <location>
        <begin position="310"/>
        <end position="331"/>
    </location>
</feature>
<keyword evidence="3" id="KW-1185">Reference proteome</keyword>
<feature type="transmembrane region" description="Helical" evidence="1">
    <location>
        <begin position="278"/>
        <end position="298"/>
    </location>
</feature>
<protein>
    <recommendedName>
        <fullName evidence="4">Transmembrane protein</fullName>
    </recommendedName>
</protein>
<evidence type="ECO:0000313" key="3">
    <source>
        <dbReference type="Proteomes" id="UP000294309"/>
    </source>
</evidence>
<gene>
    <name evidence="2" type="ORF">SGLAD_v1c05180</name>
</gene>
<sequence>MEAQSVYQSVITSLFNLIKDEKLRTNVLFDLDLRKKVIANINNLLALEIDYQASFKDEKYSAAFAKAVVNITKEKIKFEKPDQKAIIDCYADYSDMITFCLNLYGISKETLSNTSIEITTKEISLNSKVSEEMKKKYGETTSNSETKKTIDGKEIEIVGATSDKPNFNGDYNKSFNQKGFNQMGEGFPLPPLNDQKFFPFKTKLKNAYWFKVALASFYSFSGLTYLILVILLNTNSFNLPKSASSIANSTFSKLYGENVETLSLAKSLLFGISYSQNISFYLLAFNFLLLFYISYIMIKPPATYKEQFWIPWLNIFFAGVFIFVNLITLYLGNVISVIAGNVSYFDNFAAAIKNTAAKNNISGISDEDIRRVYDELIAPNLKDNELKAITALLWLNFIILMLSIVYIVVLVILNPKYDREKILYANQEYQKLMSEMMQGRTYEMDRSIYEPEINVQEFINKKNERKNKNKEDNEKDN</sequence>
<dbReference type="AlphaFoldDB" id="A0A4P7AHM4"/>